<evidence type="ECO:0000256" key="1">
    <source>
        <dbReference type="ARBA" id="ARBA00001974"/>
    </source>
</evidence>
<keyword evidence="2" id="KW-0285">Flavoprotein</keyword>
<evidence type="ECO:0000256" key="3">
    <source>
        <dbReference type="ARBA" id="ARBA00022827"/>
    </source>
</evidence>
<dbReference type="EMBL" id="JBBNOP010000012">
    <property type="protein sequence ID" value="MEQ3363840.1"/>
    <property type="molecule type" value="Genomic_DNA"/>
</dbReference>
<sequence>MKTLAIIGGGAAGLAAAVEAARESRRRSARMEITVYEASDRVGKSILATGNGRCNLSNSAIDAAVYRNAEFVREAYRALPPEKVRSSFADLGLVMREEAEGRIYPLTNKATSVLDVLRFAIRESGVRESCGTEVVAVTPVEERFLVCFADGGTVFADAVILACGGGPAQSLLPPAYPYAGVLPVLGPLKTDVAPIKGLNNIRVRCEVSLYGRPCESGDKAAGRRKALPSPSLKACEAGEVLFRDYGVSGIAIFDLSRFAEAGDVLSLDLVPETSEDALAADLSLRVERFGSRGAVELLSGMLLAPVARAVCASIGMRADDPVARGRTADLACAVKSFRLEVRGAGDVRQCQVSRGGFEVAPFSPDTMESRLHAGLYVVGEALDIDAPCGGYNLHWAWTSGALAGRAAAGRCAP</sequence>
<feature type="domain" description="RsdA/BaiN/AoA(So)-like insert" evidence="5">
    <location>
        <begin position="233"/>
        <end position="351"/>
    </location>
</feature>
<evidence type="ECO:0000259" key="4">
    <source>
        <dbReference type="Pfam" id="PF03486"/>
    </source>
</evidence>
<dbReference type="PANTHER" id="PTHR42887">
    <property type="entry name" value="OS12G0638800 PROTEIN"/>
    <property type="match status" value="1"/>
</dbReference>
<dbReference type="Gene3D" id="2.40.30.10">
    <property type="entry name" value="Translation factors"/>
    <property type="match status" value="1"/>
</dbReference>
<evidence type="ECO:0000256" key="2">
    <source>
        <dbReference type="ARBA" id="ARBA00022630"/>
    </source>
</evidence>
<dbReference type="Proteomes" id="UP001487305">
    <property type="component" value="Unassembled WGS sequence"/>
</dbReference>
<dbReference type="NCBIfam" id="TIGR00275">
    <property type="entry name" value="aminoacetone oxidase family FAD-binding enzyme"/>
    <property type="match status" value="1"/>
</dbReference>
<dbReference type="Gene3D" id="1.10.8.260">
    <property type="entry name" value="HI0933 insert domain-like"/>
    <property type="match status" value="1"/>
</dbReference>
<feature type="domain" description="RsdA/BaiN/AoA(So)-like Rossmann fold-like" evidence="4">
    <location>
        <begin position="4"/>
        <end position="405"/>
    </location>
</feature>
<dbReference type="RefSeq" id="WP_102376043.1">
    <property type="nucleotide sequence ID" value="NZ_JBBNOP010000012.1"/>
</dbReference>
<keyword evidence="7" id="KW-1185">Reference proteome</keyword>
<comment type="cofactor">
    <cofactor evidence="1">
        <name>FAD</name>
        <dbReference type="ChEBI" id="CHEBI:57692"/>
    </cofactor>
</comment>
<dbReference type="InterPro" id="IPR023166">
    <property type="entry name" value="BaiN-like_dom_sf"/>
</dbReference>
<evidence type="ECO:0000313" key="7">
    <source>
        <dbReference type="Proteomes" id="UP001487305"/>
    </source>
</evidence>
<organism evidence="6 7">
    <name type="scientific">Raoultibacter massiliensis</name>
    <dbReference type="NCBI Taxonomy" id="1852371"/>
    <lineage>
        <taxon>Bacteria</taxon>
        <taxon>Bacillati</taxon>
        <taxon>Actinomycetota</taxon>
        <taxon>Coriobacteriia</taxon>
        <taxon>Eggerthellales</taxon>
        <taxon>Eggerthellaceae</taxon>
        <taxon>Raoultibacter</taxon>
    </lineage>
</organism>
<dbReference type="InterPro" id="IPR036188">
    <property type="entry name" value="FAD/NAD-bd_sf"/>
</dbReference>
<gene>
    <name evidence="6" type="ORF">AAA083_12715</name>
</gene>
<evidence type="ECO:0000259" key="5">
    <source>
        <dbReference type="Pfam" id="PF22780"/>
    </source>
</evidence>
<reference evidence="6 7" key="1">
    <citation type="submission" date="2024-04" db="EMBL/GenBank/DDBJ databases">
        <title>Human intestinal bacterial collection.</title>
        <authorList>
            <person name="Pauvert C."/>
            <person name="Hitch T.C.A."/>
            <person name="Clavel T."/>
        </authorList>
    </citation>
    <scope>NUCLEOTIDE SEQUENCE [LARGE SCALE GENOMIC DNA]</scope>
    <source>
        <strain evidence="6 7">CLA-KB-H42</strain>
    </source>
</reference>
<dbReference type="InterPro" id="IPR055178">
    <property type="entry name" value="RsdA/BaiN/AoA(So)-like_dom"/>
</dbReference>
<proteinExistence type="predicted"/>
<protein>
    <submittedName>
        <fullName evidence="6">Aminoacetone oxidase family FAD-binding enzyme</fullName>
    </submittedName>
</protein>
<keyword evidence="3" id="KW-0274">FAD</keyword>
<dbReference type="InterPro" id="IPR057661">
    <property type="entry name" value="RsdA/BaiN/AoA(So)_Rossmann"/>
</dbReference>
<comment type="caution">
    <text evidence="6">The sequence shown here is derived from an EMBL/GenBank/DDBJ whole genome shotgun (WGS) entry which is preliminary data.</text>
</comment>
<accession>A0ABV1JFG6</accession>
<dbReference type="Gene3D" id="3.50.50.60">
    <property type="entry name" value="FAD/NAD(P)-binding domain"/>
    <property type="match status" value="1"/>
</dbReference>
<dbReference type="SUPFAM" id="SSF160996">
    <property type="entry name" value="HI0933 insert domain-like"/>
    <property type="match status" value="1"/>
</dbReference>
<evidence type="ECO:0000313" key="6">
    <source>
        <dbReference type="EMBL" id="MEQ3363840.1"/>
    </source>
</evidence>
<dbReference type="Pfam" id="PF03486">
    <property type="entry name" value="HI0933_like"/>
    <property type="match status" value="1"/>
</dbReference>
<dbReference type="PRINTS" id="PR00368">
    <property type="entry name" value="FADPNR"/>
</dbReference>
<dbReference type="SUPFAM" id="SSF51905">
    <property type="entry name" value="FAD/NAD(P)-binding domain"/>
    <property type="match status" value="1"/>
</dbReference>
<name>A0ABV1JFG6_9ACTN</name>
<dbReference type="PANTHER" id="PTHR42887:SF2">
    <property type="entry name" value="OS12G0638800 PROTEIN"/>
    <property type="match status" value="1"/>
</dbReference>
<dbReference type="InterPro" id="IPR004792">
    <property type="entry name" value="BaiN-like"/>
</dbReference>
<dbReference type="Pfam" id="PF22780">
    <property type="entry name" value="HI0933_like_1st"/>
    <property type="match status" value="1"/>
</dbReference>